<dbReference type="Gene3D" id="3.90.70.10">
    <property type="entry name" value="Cysteine proteinases"/>
    <property type="match status" value="2"/>
</dbReference>
<dbReference type="GO" id="GO:0043161">
    <property type="term" value="P:proteasome-mediated ubiquitin-dependent protein catabolic process"/>
    <property type="evidence" value="ECO:0007669"/>
    <property type="project" value="InterPro"/>
</dbReference>
<dbReference type="PANTHER" id="PTHR43982">
    <property type="entry name" value="UBIQUITIN CARBOXYL-TERMINAL HYDROLASE"/>
    <property type="match status" value="1"/>
</dbReference>
<dbReference type="GO" id="GO:0070628">
    <property type="term" value="F:proteasome binding"/>
    <property type="evidence" value="ECO:0007669"/>
    <property type="project" value="TreeGrafter"/>
</dbReference>
<dbReference type="EC" id="3.4.19.12" evidence="2"/>
<feature type="compositionally biased region" description="Low complexity" evidence="7">
    <location>
        <begin position="21"/>
        <end position="35"/>
    </location>
</feature>
<feature type="domain" description="USP" evidence="8">
    <location>
        <begin position="829"/>
        <end position="1380"/>
    </location>
</feature>
<feature type="region of interest" description="Disordered" evidence="7">
    <location>
        <begin position="1"/>
        <end position="96"/>
    </location>
</feature>
<evidence type="ECO:0000256" key="4">
    <source>
        <dbReference type="ARBA" id="ARBA00022786"/>
    </source>
</evidence>
<sequence>MTSSKSSSPAKSPSHERKSSASRSSDLGASSSSHSLQRRATAPTVLCTDAENTPPNVLTNRRPLPTPTNHQTIPADHFYGTSSSTARSSTFNANPGSSRTSYIPYVPSMINNPPPLTQEPSDIVMNDETNPPIYINSEDGWGDPSSTPWDSQTAQWDDPNIFTNLSAEWGVPATSTKVDIDGRDAEEEARWWDVDHRKKCGRPGPGMLPPLLVDLLHNPDHTLYSVTASFPAPKHAHSNSASSTPSQSSSVSHTHVHHPPTADEVRMAVPHANAYYCKEHNGWVILSWRSSSVLPPLAHSFKPTLPFPEQTRRKRTQSCIGERAQPFGPENKTHHFHRYERAVDARTITTPYRRSDWEEEEIRKRRRRKMTLREEGDDAPEKVQVEEEVEGELLDLYVCCQCSVHCVASQVIPGVVPVKFMDELTKDKQSHPALDRTPNATVMAAWETIITIAENKLFNGESRMLPIKSNKFRNKIGWGPAIRCIFDNLGFTLKPVHDKPDEHALHSPDIDPSTPEGRRARAKLFRGWVEISAHAAIFQKSKPVETFGNYVFQTLSVKFESAREMCQSALGAHVDQIPRGLLPDQLVGCTTLDNVWEGLGLTPISYSHEILTFAYFAQCRCNPADTPVYFGYLVQLLLTMKSLGVPAAAQEELELLIQEEKSKGRWALDDLRRGILVLGFGRDNALAVELDDDVEEEFILGAWRDARKRSWRDSVNGNEKRIELNEALKMLAESRSSTKLMETWKVEKGKGMSPDTAYSTLEVPQDVDEEMLITVYNFRVEDQPGQLDKMKEALSVIAEFRDSQRLLIFLETGQDPGDPARLVLTDMPRGLNQLGNTCYLNSLLQYFYTIKDLREAVAPLAAINTKSLDDEKLSDDDLKRHRVGGRLVTRREIQRSKKFVSQLAELFWNLEYCEVPAVTPTIDLAKLALVTSQDEEEDEDKTGTDTSNDTDATLVDDGPAPSRTQERSKSSSPLVASPTMASSSVLGKRMRGDPQSMDVDLDSSYADKGKENSVVGQKGKAGENEDFEMVEDVSKPQPPALPPRKATREADDSVMMFGRQHDVSECMDNCMFQIETALLDFQDMADQEDDKTSVVKRLFYGKKRQRLAPLDSPIIRMSQQSVHEKEDLFSHLHVNVSEEGYDLYDGLSRYFDDVVEFEGIKRRMEVSLVDLPPLLQIQLQRVQFDRDTQQAYKSQAYVKYGETIYLDRFMDSASPEKRARAKAIQTRLNACRDRIYKLTQGKHAPFAPALGGVADFLEKQDAFHLEEVDDDFIAIVRAENEFVTSQLETERADAVKLKEELEAVWKDDVAAAYELTSVFIHRGSSPSWGHYFFYSRHLPDKPDSWFKYNDSDVSVVPKEEVLADTTGSTANPYMLVFTRKESDVIHTVHRFDAEKLQDG</sequence>
<dbReference type="InterPro" id="IPR044635">
    <property type="entry name" value="UBP14-like"/>
</dbReference>
<dbReference type="Proteomes" id="UP000308730">
    <property type="component" value="Unassembled WGS sequence"/>
</dbReference>
<keyword evidence="10" id="KW-1185">Reference proteome</keyword>
<dbReference type="PROSITE" id="PS00972">
    <property type="entry name" value="USP_1"/>
    <property type="match status" value="1"/>
</dbReference>
<dbReference type="PROSITE" id="PS50235">
    <property type="entry name" value="USP_3"/>
    <property type="match status" value="1"/>
</dbReference>
<dbReference type="InterPro" id="IPR028889">
    <property type="entry name" value="USP"/>
</dbReference>
<proteinExistence type="predicted"/>
<evidence type="ECO:0000313" key="10">
    <source>
        <dbReference type="Proteomes" id="UP000308730"/>
    </source>
</evidence>
<accession>A0A4S4MRM4</accession>
<dbReference type="InterPro" id="IPR001394">
    <property type="entry name" value="Peptidase_C19_UCH"/>
</dbReference>
<dbReference type="InterPro" id="IPR038765">
    <property type="entry name" value="Papain-like_cys_pep_sf"/>
</dbReference>
<keyword evidence="5" id="KW-0378">Hydrolase</keyword>
<dbReference type="InterPro" id="IPR025305">
    <property type="entry name" value="UCH_repeat_domain"/>
</dbReference>
<reference evidence="9 10" key="1">
    <citation type="submission" date="2019-02" db="EMBL/GenBank/DDBJ databases">
        <title>Genome sequencing of the rare red list fungi Antrodiella citrinella (Flaviporus citrinellus).</title>
        <authorList>
            <person name="Buettner E."/>
            <person name="Kellner H."/>
        </authorList>
    </citation>
    <scope>NUCLEOTIDE SEQUENCE [LARGE SCALE GENOMIC DNA]</scope>
    <source>
        <strain evidence="9 10">DSM 108506</strain>
    </source>
</reference>
<keyword evidence="4" id="KW-0833">Ubl conjugation pathway</keyword>
<dbReference type="PROSITE" id="PS00973">
    <property type="entry name" value="USP_2"/>
    <property type="match status" value="1"/>
</dbReference>
<dbReference type="GO" id="GO:0004843">
    <property type="term" value="F:cysteine-type deubiquitinase activity"/>
    <property type="evidence" value="ECO:0007669"/>
    <property type="project" value="UniProtKB-EC"/>
</dbReference>
<evidence type="ECO:0000313" key="9">
    <source>
        <dbReference type="EMBL" id="THH27938.1"/>
    </source>
</evidence>
<dbReference type="GO" id="GO:0061136">
    <property type="term" value="P:regulation of proteasomal protein catabolic process"/>
    <property type="evidence" value="ECO:0007669"/>
    <property type="project" value="TreeGrafter"/>
</dbReference>
<dbReference type="Pfam" id="PF13446">
    <property type="entry name" value="RPT"/>
    <property type="match status" value="2"/>
</dbReference>
<evidence type="ECO:0000256" key="1">
    <source>
        <dbReference type="ARBA" id="ARBA00000707"/>
    </source>
</evidence>
<comment type="caution">
    <text evidence="9">The sequence shown here is derived from an EMBL/GenBank/DDBJ whole genome shotgun (WGS) entry which is preliminary data.</text>
</comment>
<gene>
    <name evidence="9" type="ORF">EUX98_g6252</name>
</gene>
<feature type="region of interest" description="Disordered" evidence="7">
    <location>
        <begin position="931"/>
        <end position="1050"/>
    </location>
</feature>
<keyword evidence="3" id="KW-0645">Protease</keyword>
<evidence type="ECO:0000256" key="5">
    <source>
        <dbReference type="ARBA" id="ARBA00022801"/>
    </source>
</evidence>
<feature type="compositionally biased region" description="Low complexity" evidence="7">
    <location>
        <begin position="1"/>
        <end position="12"/>
    </location>
</feature>
<evidence type="ECO:0000256" key="3">
    <source>
        <dbReference type="ARBA" id="ARBA00022670"/>
    </source>
</evidence>
<evidence type="ECO:0000256" key="7">
    <source>
        <dbReference type="SAM" id="MobiDB-lite"/>
    </source>
</evidence>
<dbReference type="CDD" id="cd02666">
    <property type="entry name" value="Peptidase_C19J"/>
    <property type="match status" value="1"/>
</dbReference>
<feature type="region of interest" description="Disordered" evidence="7">
    <location>
        <begin position="233"/>
        <end position="259"/>
    </location>
</feature>
<dbReference type="PANTHER" id="PTHR43982:SF6">
    <property type="entry name" value="UBIQUITIN CARBOXYL-TERMINAL HYDROLASE 2-RELATED"/>
    <property type="match status" value="1"/>
</dbReference>
<dbReference type="Pfam" id="PF00443">
    <property type="entry name" value="UCH"/>
    <property type="match status" value="1"/>
</dbReference>
<keyword evidence="6" id="KW-0788">Thiol protease</keyword>
<evidence type="ECO:0000256" key="6">
    <source>
        <dbReference type="ARBA" id="ARBA00022807"/>
    </source>
</evidence>
<evidence type="ECO:0000259" key="8">
    <source>
        <dbReference type="PROSITE" id="PS50235"/>
    </source>
</evidence>
<evidence type="ECO:0000256" key="2">
    <source>
        <dbReference type="ARBA" id="ARBA00012759"/>
    </source>
</evidence>
<comment type="catalytic activity">
    <reaction evidence="1">
        <text>Thiol-dependent hydrolysis of ester, thioester, amide, peptide and isopeptide bonds formed by the C-terminal Gly of ubiquitin (a 76-residue protein attached to proteins as an intracellular targeting signal).</text>
        <dbReference type="EC" id="3.4.19.12"/>
    </reaction>
</comment>
<dbReference type="OrthoDB" id="2420415at2759"/>
<dbReference type="EMBL" id="SGPM01000214">
    <property type="protein sequence ID" value="THH27938.1"/>
    <property type="molecule type" value="Genomic_DNA"/>
</dbReference>
<name>A0A4S4MRM4_9APHY</name>
<dbReference type="GO" id="GO:0016579">
    <property type="term" value="P:protein deubiquitination"/>
    <property type="evidence" value="ECO:0007669"/>
    <property type="project" value="InterPro"/>
</dbReference>
<dbReference type="SUPFAM" id="SSF54001">
    <property type="entry name" value="Cysteine proteinases"/>
    <property type="match status" value="1"/>
</dbReference>
<feature type="compositionally biased region" description="Polar residues" evidence="7">
    <location>
        <begin position="50"/>
        <end position="59"/>
    </location>
</feature>
<dbReference type="InterPro" id="IPR018200">
    <property type="entry name" value="USP_CS"/>
</dbReference>
<protein>
    <recommendedName>
        <fullName evidence="2">ubiquitinyl hydrolase 1</fullName>
        <ecNumber evidence="2">3.4.19.12</ecNumber>
    </recommendedName>
</protein>
<feature type="compositionally biased region" description="Low complexity" evidence="7">
    <location>
        <begin position="238"/>
        <end position="253"/>
    </location>
</feature>
<organism evidence="9 10">
    <name type="scientific">Antrodiella citrinella</name>
    <dbReference type="NCBI Taxonomy" id="2447956"/>
    <lineage>
        <taxon>Eukaryota</taxon>
        <taxon>Fungi</taxon>
        <taxon>Dikarya</taxon>
        <taxon>Basidiomycota</taxon>
        <taxon>Agaricomycotina</taxon>
        <taxon>Agaricomycetes</taxon>
        <taxon>Polyporales</taxon>
        <taxon>Steccherinaceae</taxon>
        <taxon>Antrodiella</taxon>
    </lineage>
</organism>
<feature type="compositionally biased region" description="Polar residues" evidence="7">
    <location>
        <begin position="80"/>
        <end position="96"/>
    </location>
</feature>
<feature type="compositionally biased region" description="Polar residues" evidence="7">
    <location>
        <begin position="970"/>
        <end position="985"/>
    </location>
</feature>